<reference evidence="2 3" key="1">
    <citation type="submission" date="2024-12" db="EMBL/GenBank/DDBJ databases">
        <authorList>
            <person name="Lee Y."/>
        </authorList>
    </citation>
    <scope>NUCLEOTIDE SEQUENCE [LARGE SCALE GENOMIC DNA]</scope>
    <source>
        <strain evidence="2 3">03SUJ4</strain>
    </source>
</reference>
<name>A0ABW9KGP3_9BACT</name>
<dbReference type="SUPFAM" id="SSF52096">
    <property type="entry name" value="ClpP/crotonase"/>
    <property type="match status" value="1"/>
</dbReference>
<feature type="region of interest" description="Disordered" evidence="1">
    <location>
        <begin position="296"/>
        <end position="315"/>
    </location>
</feature>
<dbReference type="PANTHER" id="PTHR35984">
    <property type="entry name" value="PERIPLASMIC SERINE PROTEASE"/>
    <property type="match status" value="1"/>
</dbReference>
<proteinExistence type="predicted"/>
<evidence type="ECO:0000256" key="1">
    <source>
        <dbReference type="SAM" id="MobiDB-lite"/>
    </source>
</evidence>
<dbReference type="RefSeq" id="WP_263413531.1">
    <property type="nucleotide sequence ID" value="NZ_BAABBH010000001.1"/>
</dbReference>
<protein>
    <recommendedName>
        <fullName evidence="4">SppA protein</fullName>
    </recommendedName>
</protein>
<dbReference type="EMBL" id="JBJYXY010000001">
    <property type="protein sequence ID" value="MFN2974922.1"/>
    <property type="molecule type" value="Genomic_DNA"/>
</dbReference>
<evidence type="ECO:0000313" key="2">
    <source>
        <dbReference type="EMBL" id="MFN2974922.1"/>
    </source>
</evidence>
<organism evidence="2 3">
    <name type="scientific">Terriglobus aquaticus</name>
    <dbReference type="NCBI Taxonomy" id="940139"/>
    <lineage>
        <taxon>Bacteria</taxon>
        <taxon>Pseudomonadati</taxon>
        <taxon>Acidobacteriota</taxon>
        <taxon>Terriglobia</taxon>
        <taxon>Terriglobales</taxon>
        <taxon>Acidobacteriaceae</taxon>
        <taxon>Terriglobus</taxon>
    </lineage>
</organism>
<accession>A0ABW9KGP3</accession>
<sequence>MFEKLLKAVRDAYDADILLYVGSIDRPFDDHFIARCKAYKKRPNVLLVLTTLGGDPNAAYRIARCLQEEYGINRGNGDQPDVEPKDAGKFYLFVDSRCKSAGTILATGATHLIMSDFAELGPIDVQLRKGDEVGERSSSLTPMHAIESIRDLSIKYFEDCFKELRFNQDLLFGTKGASEIATRMATSLFGEIFSQIDPMRVAEFDRAMRIASEYGSRLGANHLKPGGLARLVAAYPTHGFVIDRKEATEIFKSVEKPSKDLVTLGEFVREHWEPKHLTTPEPLLLALTIPKLDHEDDEEAPVVDGAQPAAGAVES</sequence>
<comment type="caution">
    <text evidence="2">The sequence shown here is derived from an EMBL/GenBank/DDBJ whole genome shotgun (WGS) entry which is preliminary data.</text>
</comment>
<dbReference type="Proteomes" id="UP001634747">
    <property type="component" value="Unassembled WGS sequence"/>
</dbReference>
<dbReference type="InterPro" id="IPR002825">
    <property type="entry name" value="Pept_S49_ser-pept_pro"/>
</dbReference>
<keyword evidence="3" id="KW-1185">Reference proteome</keyword>
<dbReference type="Gene3D" id="3.90.226.10">
    <property type="entry name" value="2-enoyl-CoA Hydratase, Chain A, domain 1"/>
    <property type="match status" value="1"/>
</dbReference>
<gene>
    <name evidence="2" type="ORF">ACK2TP_04035</name>
</gene>
<evidence type="ECO:0000313" key="3">
    <source>
        <dbReference type="Proteomes" id="UP001634747"/>
    </source>
</evidence>
<dbReference type="InterPro" id="IPR029045">
    <property type="entry name" value="ClpP/crotonase-like_dom_sf"/>
</dbReference>
<evidence type="ECO:0008006" key="4">
    <source>
        <dbReference type="Google" id="ProtNLM"/>
    </source>
</evidence>
<dbReference type="PANTHER" id="PTHR35984:SF1">
    <property type="entry name" value="PERIPLASMIC SERINE PROTEASE"/>
    <property type="match status" value="1"/>
</dbReference>